<protein>
    <submittedName>
        <fullName evidence="2">Paraquat-inducible protein A</fullName>
    </submittedName>
</protein>
<dbReference type="Pfam" id="PF04403">
    <property type="entry name" value="PqiA"/>
    <property type="match status" value="1"/>
</dbReference>
<feature type="transmembrane region" description="Helical" evidence="1">
    <location>
        <begin position="188"/>
        <end position="210"/>
    </location>
</feature>
<keyword evidence="1" id="KW-1133">Transmembrane helix</keyword>
<organism evidence="2 3">
    <name type="scientific">Palleronia pontilimi</name>
    <dbReference type="NCBI Taxonomy" id="1964209"/>
    <lineage>
        <taxon>Bacteria</taxon>
        <taxon>Pseudomonadati</taxon>
        <taxon>Pseudomonadota</taxon>
        <taxon>Alphaproteobacteria</taxon>
        <taxon>Rhodobacterales</taxon>
        <taxon>Roseobacteraceae</taxon>
        <taxon>Palleronia</taxon>
    </lineage>
</organism>
<sequence>MPTSDPSPVAQTSDPPAGELIACPQCDALYHAFEPGPGERLLCRRCHHVLIAPRTGAFIRTIALAITIMVLMLGATFFPFLRINTSGLSNAASVFDAALAFLDGGWMIALSFAVASLIVLIPVLRAMLVVYTLAPLAMGRAPLPGARTAFRWSEDLRPWSMAEIFVIGVAVALVKVSDLAKVEYGPAFWMFAALVIVIVLQEGLMCRWTIWKALETNRPS</sequence>
<feature type="transmembrane region" description="Helical" evidence="1">
    <location>
        <begin position="159"/>
        <end position="176"/>
    </location>
</feature>
<evidence type="ECO:0000256" key="1">
    <source>
        <dbReference type="SAM" id="Phobius"/>
    </source>
</evidence>
<dbReference type="EMBL" id="JAEKPD010000001">
    <property type="protein sequence ID" value="MBJ3761163.1"/>
    <property type="molecule type" value="Genomic_DNA"/>
</dbReference>
<comment type="caution">
    <text evidence="2">The sequence shown here is derived from an EMBL/GenBank/DDBJ whole genome shotgun (WGS) entry which is preliminary data.</text>
</comment>
<accession>A0A934MAZ2</accession>
<feature type="transmembrane region" description="Helical" evidence="1">
    <location>
        <begin position="114"/>
        <end position="138"/>
    </location>
</feature>
<reference evidence="2" key="1">
    <citation type="submission" date="2020-12" db="EMBL/GenBank/DDBJ databases">
        <title>Bacterial taxonomy.</title>
        <authorList>
            <person name="Pan X."/>
        </authorList>
    </citation>
    <scope>NUCLEOTIDE SEQUENCE</scope>
    <source>
        <strain evidence="2">KCTC 52957</strain>
    </source>
</reference>
<name>A0A934MAZ2_9RHOB</name>
<gene>
    <name evidence="2" type="ORF">ILP92_00165</name>
</gene>
<keyword evidence="3" id="KW-1185">Reference proteome</keyword>
<keyword evidence="1" id="KW-0812">Transmembrane</keyword>
<evidence type="ECO:0000313" key="3">
    <source>
        <dbReference type="Proteomes" id="UP000642488"/>
    </source>
</evidence>
<dbReference type="RefSeq" id="WP_198914346.1">
    <property type="nucleotide sequence ID" value="NZ_JAEKPD010000001.1"/>
</dbReference>
<dbReference type="AlphaFoldDB" id="A0A934MAZ2"/>
<feature type="transmembrane region" description="Helical" evidence="1">
    <location>
        <begin position="57"/>
        <end position="81"/>
    </location>
</feature>
<keyword evidence="1" id="KW-0472">Membrane</keyword>
<evidence type="ECO:0000313" key="2">
    <source>
        <dbReference type="EMBL" id="MBJ3761163.1"/>
    </source>
</evidence>
<dbReference type="Proteomes" id="UP000642488">
    <property type="component" value="Unassembled WGS sequence"/>
</dbReference>
<dbReference type="InterPro" id="IPR007498">
    <property type="entry name" value="PqiA-like"/>
</dbReference>
<proteinExistence type="predicted"/>